<evidence type="ECO:0000256" key="8">
    <source>
        <dbReference type="SAM" id="Phobius"/>
    </source>
</evidence>
<comment type="similarity">
    <text evidence="2">Belongs to the ZIP transporter (TC 2.A.5) family.</text>
</comment>
<keyword evidence="5" id="KW-0862">Zinc</keyword>
<keyword evidence="6 8" id="KW-1133">Transmembrane helix</keyword>
<dbReference type="Proteomes" id="UP000006190">
    <property type="component" value="Unassembled WGS sequence"/>
</dbReference>
<evidence type="ECO:0000256" key="7">
    <source>
        <dbReference type="ARBA" id="ARBA00023136"/>
    </source>
</evidence>
<dbReference type="EMBL" id="AGEG01000014">
    <property type="protein sequence ID" value="EHR36636.1"/>
    <property type="molecule type" value="Genomic_DNA"/>
</dbReference>
<keyword evidence="3" id="KW-1003">Cell membrane</keyword>
<reference evidence="9 10" key="1">
    <citation type="submission" date="2012-01" db="EMBL/GenBank/DDBJ databases">
        <title>The Genome Sequence of Facklamia languida CCUG 37842.</title>
        <authorList>
            <consortium name="The Broad Institute Genome Sequencing Platform"/>
            <person name="Earl A."/>
            <person name="Ward D."/>
            <person name="Feldgarden M."/>
            <person name="Gevers D."/>
            <person name="Huys G."/>
            <person name="Young S.K."/>
            <person name="Zeng Q."/>
            <person name="Gargeya S."/>
            <person name="Fitzgerald M."/>
            <person name="Haas B."/>
            <person name="Abouelleil A."/>
            <person name="Alvarado L."/>
            <person name="Arachchi H.M."/>
            <person name="Berlin A."/>
            <person name="Chapman S.B."/>
            <person name="Gearin G."/>
            <person name="Goldberg J."/>
            <person name="Griggs A."/>
            <person name="Gujja S."/>
            <person name="Hansen M."/>
            <person name="Heiman D."/>
            <person name="Howarth C."/>
            <person name="Larimer J."/>
            <person name="Lui A."/>
            <person name="MacDonald P.J.P."/>
            <person name="McCowen C."/>
            <person name="Montmayeur A."/>
            <person name="Murphy C."/>
            <person name="Neiman D."/>
            <person name="Pearson M."/>
            <person name="Priest M."/>
            <person name="Roberts A."/>
            <person name="Saif S."/>
            <person name="Shea T."/>
            <person name="Sisk P."/>
            <person name="Stolte C."/>
            <person name="Sykes S."/>
            <person name="Wortman J."/>
            <person name="Nusbaum C."/>
            <person name="Birren B."/>
        </authorList>
    </citation>
    <scope>NUCLEOTIDE SEQUENCE [LARGE SCALE GENOMIC DNA]</scope>
    <source>
        <strain evidence="9 10">CCUG 37842</strain>
    </source>
</reference>
<accession>H3NKB9</accession>
<gene>
    <name evidence="9" type="ORF">HMPREF9708_01308</name>
</gene>
<evidence type="ECO:0008006" key="11">
    <source>
        <dbReference type="Google" id="ProtNLM"/>
    </source>
</evidence>
<dbReference type="PANTHER" id="PTHR11040">
    <property type="entry name" value="ZINC/IRON TRANSPORTER"/>
    <property type="match status" value="1"/>
</dbReference>
<proteinExistence type="inferred from homology"/>
<organism evidence="9 10">
    <name type="scientific">Facklamia languida CCUG 37842</name>
    <dbReference type="NCBI Taxonomy" id="883113"/>
    <lineage>
        <taxon>Bacteria</taxon>
        <taxon>Bacillati</taxon>
        <taxon>Bacillota</taxon>
        <taxon>Bacilli</taxon>
        <taxon>Lactobacillales</taxon>
        <taxon>Aerococcaceae</taxon>
        <taxon>Facklamia</taxon>
    </lineage>
</organism>
<sequence>MEWFLTLNPIYQAGLAGLFTWACTALGAASVFFVKEVNQRFLAIMQGFAGGVMVAASFWSLLEPALNQAELNRPDFPAWIPAAVGFMVGGIFLRIIDKLVPHLHYAGDHGDTDPSKTHLTRTWMLFLAVTIHNIPEGMAMGVAFAAVTSGIEGATLASAISLVIGIGIQNIPEGSALSLPLMSEGKGERRAFHLGQMSALVEPIGAMIGAAAVLVMQFLLPYALSFAAGAMIFVVVEELIPESQTSGNTDHATMSFMVGFVIMMILDVALG</sequence>
<feature type="transmembrane region" description="Helical" evidence="8">
    <location>
        <begin position="12"/>
        <end position="34"/>
    </location>
</feature>
<feature type="transmembrane region" description="Helical" evidence="8">
    <location>
        <begin position="252"/>
        <end position="270"/>
    </location>
</feature>
<evidence type="ECO:0000256" key="4">
    <source>
        <dbReference type="ARBA" id="ARBA00022692"/>
    </source>
</evidence>
<evidence type="ECO:0000256" key="2">
    <source>
        <dbReference type="ARBA" id="ARBA00006939"/>
    </source>
</evidence>
<feature type="transmembrane region" description="Helical" evidence="8">
    <location>
        <begin position="41"/>
        <end position="62"/>
    </location>
</feature>
<dbReference type="InterPro" id="IPR003689">
    <property type="entry name" value="ZIP"/>
</dbReference>
<keyword evidence="4 8" id="KW-0812">Transmembrane</keyword>
<evidence type="ECO:0000256" key="1">
    <source>
        <dbReference type="ARBA" id="ARBA00004651"/>
    </source>
</evidence>
<keyword evidence="10" id="KW-1185">Reference proteome</keyword>
<name>H3NKB9_9LACT</name>
<dbReference type="AlphaFoldDB" id="H3NKB9"/>
<feature type="transmembrane region" description="Helical" evidence="8">
    <location>
        <begin position="222"/>
        <end position="240"/>
    </location>
</feature>
<dbReference type="STRING" id="883113.HMPREF9708_01308"/>
<protein>
    <recommendedName>
        <fullName evidence="11">ZIP family metal transporter</fullName>
    </recommendedName>
</protein>
<comment type="caution">
    <text evidence="9">The sequence shown here is derived from an EMBL/GenBank/DDBJ whole genome shotgun (WGS) entry which is preliminary data.</text>
</comment>
<comment type="subcellular location">
    <subcellularLocation>
        <location evidence="1">Cell membrane</location>
        <topology evidence="1">Multi-pass membrane protein</topology>
    </subcellularLocation>
</comment>
<dbReference type="eggNOG" id="COG0428">
    <property type="taxonomic scope" value="Bacteria"/>
</dbReference>
<evidence type="ECO:0000313" key="9">
    <source>
        <dbReference type="EMBL" id="EHR36636.1"/>
    </source>
</evidence>
<feature type="transmembrane region" description="Helical" evidence="8">
    <location>
        <begin position="78"/>
        <end position="96"/>
    </location>
</feature>
<dbReference type="PANTHER" id="PTHR11040:SF211">
    <property type="entry name" value="ZINC TRANSPORTER ZIP11"/>
    <property type="match status" value="1"/>
</dbReference>
<evidence type="ECO:0000256" key="5">
    <source>
        <dbReference type="ARBA" id="ARBA00022833"/>
    </source>
</evidence>
<dbReference type="PATRIC" id="fig|883113.3.peg.1305"/>
<dbReference type="RefSeq" id="WP_006309513.1">
    <property type="nucleotide sequence ID" value="NZ_JH601133.1"/>
</dbReference>
<keyword evidence="7 8" id="KW-0472">Membrane</keyword>
<dbReference type="GO" id="GO:0005886">
    <property type="term" value="C:plasma membrane"/>
    <property type="evidence" value="ECO:0007669"/>
    <property type="project" value="UniProtKB-SubCell"/>
</dbReference>
<evidence type="ECO:0000256" key="6">
    <source>
        <dbReference type="ARBA" id="ARBA00022989"/>
    </source>
</evidence>
<evidence type="ECO:0000313" key="10">
    <source>
        <dbReference type="Proteomes" id="UP000006190"/>
    </source>
</evidence>
<evidence type="ECO:0000256" key="3">
    <source>
        <dbReference type="ARBA" id="ARBA00022475"/>
    </source>
</evidence>
<dbReference type="OrthoDB" id="9787346at2"/>
<dbReference type="HOGENOM" id="CLU_015114_1_2_9"/>
<dbReference type="Pfam" id="PF02535">
    <property type="entry name" value="Zip"/>
    <property type="match status" value="1"/>
</dbReference>
<dbReference type="GO" id="GO:0005385">
    <property type="term" value="F:zinc ion transmembrane transporter activity"/>
    <property type="evidence" value="ECO:0007669"/>
    <property type="project" value="TreeGrafter"/>
</dbReference>